<dbReference type="Proteomes" id="UP001157733">
    <property type="component" value="Chromosome"/>
</dbReference>
<keyword evidence="2" id="KW-1185">Reference proteome</keyword>
<evidence type="ECO:0000313" key="2">
    <source>
        <dbReference type="Proteomes" id="UP001157733"/>
    </source>
</evidence>
<organism evidence="1 2">
    <name type="scientific">Nitrospina watsonii</name>
    <dbReference type="NCBI Taxonomy" id="1323948"/>
    <lineage>
        <taxon>Bacteria</taxon>
        <taxon>Pseudomonadati</taxon>
        <taxon>Nitrospinota/Tectimicrobiota group</taxon>
        <taxon>Nitrospinota</taxon>
        <taxon>Nitrospinia</taxon>
        <taxon>Nitrospinales</taxon>
        <taxon>Nitrospinaceae</taxon>
        <taxon>Nitrospina</taxon>
    </lineage>
</organism>
<evidence type="ECO:0000313" key="1">
    <source>
        <dbReference type="EMBL" id="CAI2719219.1"/>
    </source>
</evidence>
<proteinExistence type="predicted"/>
<gene>
    <name evidence="1" type="ORF">NSPWAT_2363</name>
</gene>
<sequence>MSLQEPALSERVLNFFRLMRILKERGNWLLIRRSRRQLLNFILCRNDIHRKPLWKIPFYWFDLLKGLDMLVWRLETFGFLFQSGTSLEDQARLNRCLNS</sequence>
<accession>A0ABN8VZJ9</accession>
<dbReference type="EMBL" id="OX336137">
    <property type="protein sequence ID" value="CAI2719219.1"/>
    <property type="molecule type" value="Genomic_DNA"/>
</dbReference>
<protein>
    <submittedName>
        <fullName evidence="1">Uncharacterized protein</fullName>
    </submittedName>
</protein>
<reference evidence="1 2" key="1">
    <citation type="submission" date="2022-09" db="EMBL/GenBank/DDBJ databases">
        <authorList>
            <person name="Kop L."/>
        </authorList>
    </citation>
    <scope>NUCLEOTIDE SEQUENCE [LARGE SCALE GENOMIC DNA]</scope>
    <source>
        <strain evidence="1 2">347</strain>
    </source>
</reference>
<name>A0ABN8VZJ9_9BACT</name>